<dbReference type="GO" id="GO:0032259">
    <property type="term" value="P:methylation"/>
    <property type="evidence" value="ECO:0007669"/>
    <property type="project" value="UniProtKB-KW"/>
</dbReference>
<dbReference type="SUPFAM" id="SSF53335">
    <property type="entry name" value="S-adenosyl-L-methionine-dependent methyltransferases"/>
    <property type="match status" value="1"/>
</dbReference>
<organism evidence="5 6">
    <name type="scientific">Streptomyces atratus</name>
    <dbReference type="NCBI Taxonomy" id="1893"/>
    <lineage>
        <taxon>Bacteria</taxon>
        <taxon>Bacillati</taxon>
        <taxon>Actinomycetota</taxon>
        <taxon>Actinomycetes</taxon>
        <taxon>Kitasatosporales</taxon>
        <taxon>Streptomycetaceae</taxon>
        <taxon>Streptomyces</taxon>
    </lineage>
</organism>
<evidence type="ECO:0000313" key="6">
    <source>
        <dbReference type="Proteomes" id="UP000181909"/>
    </source>
</evidence>
<sequence>MFTEDHADVFESIYRSRGKDWREEARDVSAQIFARVPDATSLLDVACGTGAHLASFREDFGQAEGVELAEPMLELARKRLGGIPLHQGDMRAFDLGRTFDAVVCMFCSIGYLDNVSELRDAIRCMARHVNPGGVLVVEPWWFPEQFIDGYVAGDLSSEKSRTITRISHSIRQGDKTRMELRYVIGEPSGITEFTEIELLSLWRKDEYLAAFADADCPAEYLESGPTGRGLFIGTRKR</sequence>
<protein>
    <submittedName>
        <fullName evidence="5">Ubiquinone/menaquinone biosynthesis C-methylase UbiE</fullName>
    </submittedName>
</protein>
<evidence type="ECO:0000313" key="5">
    <source>
        <dbReference type="EMBL" id="SFX77372.1"/>
    </source>
</evidence>
<keyword evidence="3" id="KW-0949">S-adenosyl-L-methionine</keyword>
<dbReference type="RefSeq" id="WP_072485329.1">
    <property type="nucleotide sequence ID" value="NZ_CP108277.1"/>
</dbReference>
<proteinExistence type="predicted"/>
<dbReference type="InterPro" id="IPR041698">
    <property type="entry name" value="Methyltransf_25"/>
</dbReference>
<dbReference type="PANTHER" id="PTHR43464">
    <property type="entry name" value="METHYLTRANSFERASE"/>
    <property type="match status" value="1"/>
</dbReference>
<dbReference type="InterPro" id="IPR029063">
    <property type="entry name" value="SAM-dependent_MTases_sf"/>
</dbReference>
<evidence type="ECO:0000259" key="4">
    <source>
        <dbReference type="Pfam" id="PF13649"/>
    </source>
</evidence>
<accession>A0A1K1ZUP1</accession>
<dbReference type="GO" id="GO:0008168">
    <property type="term" value="F:methyltransferase activity"/>
    <property type="evidence" value="ECO:0007669"/>
    <property type="project" value="UniProtKB-KW"/>
</dbReference>
<dbReference type="Pfam" id="PF13649">
    <property type="entry name" value="Methyltransf_25"/>
    <property type="match status" value="1"/>
</dbReference>
<reference evidence="5 6" key="1">
    <citation type="submission" date="2016-11" db="EMBL/GenBank/DDBJ databases">
        <authorList>
            <person name="Jaros S."/>
            <person name="Januszkiewicz K."/>
            <person name="Wedrychowicz H."/>
        </authorList>
    </citation>
    <scope>NUCLEOTIDE SEQUENCE [LARGE SCALE GENOMIC DNA]</scope>
    <source>
        <strain evidence="5 6">OK807</strain>
    </source>
</reference>
<dbReference type="Gene3D" id="3.40.50.150">
    <property type="entry name" value="Vaccinia Virus protein VP39"/>
    <property type="match status" value="1"/>
</dbReference>
<dbReference type="CDD" id="cd02440">
    <property type="entry name" value="AdoMet_MTases"/>
    <property type="match status" value="1"/>
</dbReference>
<feature type="domain" description="Methyltransferase" evidence="4">
    <location>
        <begin position="43"/>
        <end position="133"/>
    </location>
</feature>
<name>A0A1K1ZUP1_STRAR</name>
<gene>
    <name evidence="5" type="ORF">SAMN02787144_100691</name>
</gene>
<keyword evidence="2" id="KW-0808">Transferase</keyword>
<evidence type="ECO:0000256" key="2">
    <source>
        <dbReference type="ARBA" id="ARBA00022679"/>
    </source>
</evidence>
<dbReference type="PANTHER" id="PTHR43464:SF19">
    <property type="entry name" value="UBIQUINONE BIOSYNTHESIS O-METHYLTRANSFERASE, MITOCHONDRIAL"/>
    <property type="match status" value="1"/>
</dbReference>
<dbReference type="Proteomes" id="UP000181909">
    <property type="component" value="Unassembled WGS sequence"/>
</dbReference>
<evidence type="ECO:0000256" key="3">
    <source>
        <dbReference type="ARBA" id="ARBA00022691"/>
    </source>
</evidence>
<evidence type="ECO:0000256" key="1">
    <source>
        <dbReference type="ARBA" id="ARBA00022603"/>
    </source>
</evidence>
<dbReference type="EMBL" id="FPJO01000006">
    <property type="protein sequence ID" value="SFX77372.1"/>
    <property type="molecule type" value="Genomic_DNA"/>
</dbReference>
<dbReference type="OrthoDB" id="189743at2"/>
<dbReference type="AlphaFoldDB" id="A0A1K1ZUP1"/>
<keyword evidence="5" id="KW-0830">Ubiquinone</keyword>
<dbReference type="Gene3D" id="2.20.130.10">
    <property type="entry name" value="CAC2371-like domains"/>
    <property type="match status" value="1"/>
</dbReference>
<dbReference type="STRING" id="1893.SAMN02787144_100691"/>
<keyword evidence="1 5" id="KW-0489">Methyltransferase</keyword>